<proteinExistence type="predicted"/>
<dbReference type="EMBL" id="OZ019893">
    <property type="protein sequence ID" value="CAK9190777.1"/>
    <property type="molecule type" value="Genomic_DNA"/>
</dbReference>
<gene>
    <name evidence="1" type="ORF">CSSPTR1EN2_LOCUS1060</name>
</gene>
<sequence>MDYWVLLVAAADHVMKFGIECCWRGVAYMAPRSSQSLLFDQEGKMLLLLLCPVSLLMNSSGAMMVTFGCVTLMQQLGVKLLKGSNTDHGEEEMKKKKNTGSVAVLLSMIAAFRLSFPEAADSGSLLAQCPMKVQIHDHL</sequence>
<keyword evidence="2" id="KW-1185">Reference proteome</keyword>
<dbReference type="Proteomes" id="UP001497512">
    <property type="component" value="Chromosome 1"/>
</dbReference>
<protein>
    <submittedName>
        <fullName evidence="1">Uncharacterized protein</fullName>
    </submittedName>
</protein>
<accession>A0ABP0TA53</accession>
<organism evidence="1 2">
    <name type="scientific">Sphagnum troendelagicum</name>
    <dbReference type="NCBI Taxonomy" id="128251"/>
    <lineage>
        <taxon>Eukaryota</taxon>
        <taxon>Viridiplantae</taxon>
        <taxon>Streptophyta</taxon>
        <taxon>Embryophyta</taxon>
        <taxon>Bryophyta</taxon>
        <taxon>Sphagnophytina</taxon>
        <taxon>Sphagnopsida</taxon>
        <taxon>Sphagnales</taxon>
        <taxon>Sphagnaceae</taxon>
        <taxon>Sphagnum</taxon>
    </lineage>
</organism>
<evidence type="ECO:0000313" key="2">
    <source>
        <dbReference type="Proteomes" id="UP001497512"/>
    </source>
</evidence>
<evidence type="ECO:0000313" key="1">
    <source>
        <dbReference type="EMBL" id="CAK9190777.1"/>
    </source>
</evidence>
<name>A0ABP0TA53_9BRYO</name>
<reference evidence="1 2" key="1">
    <citation type="submission" date="2024-02" db="EMBL/GenBank/DDBJ databases">
        <authorList>
            <consortium name="ELIXIR-Norway"/>
            <consortium name="Elixir Norway"/>
        </authorList>
    </citation>
    <scope>NUCLEOTIDE SEQUENCE [LARGE SCALE GENOMIC DNA]</scope>
</reference>